<dbReference type="InterPro" id="IPR003115">
    <property type="entry name" value="ParB_N"/>
</dbReference>
<dbReference type="NCBIfam" id="TIGR00180">
    <property type="entry name" value="parB_part"/>
    <property type="match status" value="1"/>
</dbReference>
<dbReference type="GO" id="GO:0007059">
    <property type="term" value="P:chromosome segregation"/>
    <property type="evidence" value="ECO:0007669"/>
    <property type="project" value="UniProtKB-KW"/>
</dbReference>
<keyword evidence="6" id="KW-1185">Reference proteome</keyword>
<evidence type="ECO:0000313" key="6">
    <source>
        <dbReference type="Proteomes" id="UP000070341"/>
    </source>
</evidence>
<organism evidence="5 6">
    <name type="scientific">candidate division MSBL1 archaeon SCGC-AAA259M10</name>
    <dbReference type="NCBI Taxonomy" id="1698270"/>
    <lineage>
        <taxon>Archaea</taxon>
        <taxon>Methanobacteriati</taxon>
        <taxon>Methanobacteriota</taxon>
        <taxon>candidate division MSBL1</taxon>
    </lineage>
</organism>
<dbReference type="InterPro" id="IPR036086">
    <property type="entry name" value="ParB/Sulfiredoxin_sf"/>
</dbReference>
<keyword evidence="2" id="KW-0175">Coiled coil</keyword>
<dbReference type="AlphaFoldDB" id="A0A133V2Y4"/>
<dbReference type="Gene3D" id="1.10.10.2830">
    <property type="match status" value="1"/>
</dbReference>
<evidence type="ECO:0000259" key="4">
    <source>
        <dbReference type="SMART" id="SM00470"/>
    </source>
</evidence>
<dbReference type="GO" id="GO:0003677">
    <property type="term" value="F:DNA binding"/>
    <property type="evidence" value="ECO:0007669"/>
    <property type="project" value="InterPro"/>
</dbReference>
<proteinExistence type="predicted"/>
<dbReference type="SUPFAM" id="SSF110849">
    <property type="entry name" value="ParB/Sulfiredoxin"/>
    <property type="match status" value="1"/>
</dbReference>
<feature type="compositionally biased region" description="Basic and acidic residues" evidence="3">
    <location>
        <begin position="386"/>
        <end position="404"/>
    </location>
</feature>
<evidence type="ECO:0000256" key="1">
    <source>
        <dbReference type="ARBA" id="ARBA00022829"/>
    </source>
</evidence>
<dbReference type="InterPro" id="IPR004437">
    <property type="entry name" value="ParB/RepB/Spo0J"/>
</dbReference>
<dbReference type="Gene3D" id="1.10.287.510">
    <property type="entry name" value="Helix hairpin bin"/>
    <property type="match status" value="1"/>
</dbReference>
<accession>A0A133V2Y4</accession>
<sequence length="410" mass="47198">MTTKEVSLGKLKENDYNPRKRFDDAKMEDLKKSIEKVGLAQPLTVRGLENGDYEVVCGVRRLRALNELYSGNKKIPVNELELSDQEAKVLSLTENVARDNLTKIEEARAYAKYITSNGYETNLLDEIEKNVHLVDIPSKSHKQVKELANQIGKYTSPSTIGKRLKLLILPEEIQNAVESGEIKIKVAQVITQLRKLDDSEFAERKMKELANDPNYRGSSPNLEGLRKEVGKILEKQEEQKEKSEQKLKKFKTRARERKTAVEEQVEEIKEKFDISELEKVDSEDVVEIGEKYLEILQNEINNLTTGDRFDNLQDEQLELEDREEKLKRNLKEVTNNNLSRCPYCDAPVSADDLKNRIGIIEDQITGIQEERSELSETKTELTEARRGLRKEVKSHNQLSEKIENLQEEVE</sequence>
<dbReference type="SMART" id="SM00470">
    <property type="entry name" value="ParB"/>
    <property type="match status" value="1"/>
</dbReference>
<evidence type="ECO:0000256" key="3">
    <source>
        <dbReference type="SAM" id="MobiDB-lite"/>
    </source>
</evidence>
<dbReference type="Proteomes" id="UP000070341">
    <property type="component" value="Unassembled WGS sequence"/>
</dbReference>
<dbReference type="InterPro" id="IPR041468">
    <property type="entry name" value="HTH_ParB/Spo0J"/>
</dbReference>
<dbReference type="PANTHER" id="PTHR33375:SF1">
    <property type="entry name" value="CHROMOSOME-PARTITIONING PROTEIN PARB-RELATED"/>
    <property type="match status" value="1"/>
</dbReference>
<keyword evidence="1" id="KW-0159">Chromosome partition</keyword>
<feature type="coiled-coil region" evidence="2">
    <location>
        <begin position="222"/>
        <end position="278"/>
    </location>
</feature>
<dbReference type="Pfam" id="PF17762">
    <property type="entry name" value="HTH_ParB"/>
    <property type="match status" value="1"/>
</dbReference>
<reference evidence="5 6" key="1">
    <citation type="journal article" date="2016" name="Sci. Rep.">
        <title>Metabolic traits of an uncultured archaeal lineage -MSBL1- from brine pools of the Red Sea.</title>
        <authorList>
            <person name="Mwirichia R."/>
            <person name="Alam I."/>
            <person name="Rashid M."/>
            <person name="Vinu M."/>
            <person name="Ba-Alawi W."/>
            <person name="Anthony Kamau A."/>
            <person name="Kamanda Ngugi D."/>
            <person name="Goker M."/>
            <person name="Klenk H.P."/>
            <person name="Bajic V."/>
            <person name="Stingl U."/>
        </authorList>
    </citation>
    <scope>NUCLEOTIDE SEQUENCE [LARGE SCALE GENOMIC DNA]</scope>
    <source>
        <strain evidence="5">SCGC-AAA259M10</strain>
    </source>
</reference>
<dbReference type="PANTHER" id="PTHR33375">
    <property type="entry name" value="CHROMOSOME-PARTITIONING PROTEIN PARB-RELATED"/>
    <property type="match status" value="1"/>
</dbReference>
<name>A0A133V2Y4_9EURY</name>
<dbReference type="SUPFAM" id="SSF75712">
    <property type="entry name" value="Rad50 coiled-coil Zn hook"/>
    <property type="match status" value="1"/>
</dbReference>
<dbReference type="InterPro" id="IPR050336">
    <property type="entry name" value="Chromosome_partition/occlusion"/>
</dbReference>
<evidence type="ECO:0000313" key="5">
    <source>
        <dbReference type="EMBL" id="KXB00766.1"/>
    </source>
</evidence>
<feature type="domain" description="ParB-like N-terminal" evidence="4">
    <location>
        <begin position="4"/>
        <end position="96"/>
    </location>
</feature>
<protein>
    <recommendedName>
        <fullName evidence="4">ParB-like N-terminal domain-containing protein</fullName>
    </recommendedName>
</protein>
<dbReference type="Gene3D" id="3.90.1530.30">
    <property type="match status" value="1"/>
</dbReference>
<comment type="caution">
    <text evidence="5">The sequence shown here is derived from an EMBL/GenBank/DDBJ whole genome shotgun (WGS) entry which is preliminary data.</text>
</comment>
<dbReference type="GO" id="GO:0005694">
    <property type="term" value="C:chromosome"/>
    <property type="evidence" value="ECO:0007669"/>
    <property type="project" value="TreeGrafter"/>
</dbReference>
<dbReference type="EMBL" id="LHXU01000004">
    <property type="protein sequence ID" value="KXB00766.1"/>
    <property type="molecule type" value="Genomic_DNA"/>
</dbReference>
<feature type="region of interest" description="Disordered" evidence="3">
    <location>
        <begin position="386"/>
        <end position="410"/>
    </location>
</feature>
<dbReference type="SUPFAM" id="SSF109709">
    <property type="entry name" value="KorB DNA-binding domain-like"/>
    <property type="match status" value="1"/>
</dbReference>
<gene>
    <name evidence="5" type="ORF">AKJ40_00655</name>
</gene>
<evidence type="ECO:0000256" key="2">
    <source>
        <dbReference type="SAM" id="Coils"/>
    </source>
</evidence>
<dbReference type="Pfam" id="PF02195">
    <property type="entry name" value="ParB_N"/>
    <property type="match status" value="1"/>
</dbReference>